<dbReference type="EMBL" id="ML170157">
    <property type="protein sequence ID" value="TDL28390.1"/>
    <property type="molecule type" value="Genomic_DNA"/>
</dbReference>
<evidence type="ECO:0000256" key="4">
    <source>
        <dbReference type="ARBA" id="ARBA00046271"/>
    </source>
</evidence>
<dbReference type="GO" id="GO:0005778">
    <property type="term" value="C:peroxisomal membrane"/>
    <property type="evidence" value="ECO:0007669"/>
    <property type="project" value="UniProtKB-SubCell"/>
</dbReference>
<dbReference type="PANTHER" id="PTHR12652">
    <property type="entry name" value="PEROXISOMAL BIOGENESIS FACTOR 11"/>
    <property type="match status" value="1"/>
</dbReference>
<dbReference type="AlphaFoldDB" id="A0A4Y7QNA2"/>
<name>A0A4Y7QNA2_9AGAM</name>
<keyword evidence="3" id="KW-0576">Peroxisome</keyword>
<sequence length="251" mass="27777">MATIASQVILHPAASQSVNVLATTLGRDKLYRAVQYFSRFLAWFLVTRGYTVQGARWNALKNALASGRKLMRLAKPLEHLQAALKASHSFKNTGEGVTTIARQLGYAGYLSYDAVAWASSIRFLTFSKETTAKVTKRANQFWLAGILFSLTHGLLKAGRLANEVKSLRENKSWMEKDVGSQAENTGKITALQRDRASTRYQLVIDILDVWIPAANLGLVNFNDGILGIFGFITSIMALRTHWAAVNKVKQS</sequence>
<keyword evidence="1" id="KW-0962">Peroxisome biogenesis</keyword>
<comment type="subcellular location">
    <subcellularLocation>
        <location evidence="4">Peroxisome membrane</location>
    </subcellularLocation>
</comment>
<accession>A0A4Y7QNA2</accession>
<dbReference type="OrthoDB" id="411017at2759"/>
<evidence type="ECO:0000256" key="3">
    <source>
        <dbReference type="ARBA" id="ARBA00023140"/>
    </source>
</evidence>
<evidence type="ECO:0000256" key="1">
    <source>
        <dbReference type="ARBA" id="ARBA00022593"/>
    </source>
</evidence>
<evidence type="ECO:0000313" key="6">
    <source>
        <dbReference type="Proteomes" id="UP000294933"/>
    </source>
</evidence>
<gene>
    <name evidence="5" type="ORF">BD410DRAFT_780891</name>
</gene>
<dbReference type="VEuPathDB" id="FungiDB:BD410DRAFT_780891"/>
<evidence type="ECO:0000313" key="5">
    <source>
        <dbReference type="EMBL" id="TDL28390.1"/>
    </source>
</evidence>
<dbReference type="GO" id="GO:0016559">
    <property type="term" value="P:peroxisome fission"/>
    <property type="evidence" value="ECO:0007669"/>
    <property type="project" value="InterPro"/>
</dbReference>
<protein>
    <submittedName>
        <fullName evidence="5">Peroxisomal biogenesis factor 11</fullName>
    </submittedName>
</protein>
<dbReference type="STRING" id="50990.A0A4Y7QNA2"/>
<evidence type="ECO:0000256" key="2">
    <source>
        <dbReference type="ARBA" id="ARBA00023136"/>
    </source>
</evidence>
<keyword evidence="6" id="KW-1185">Reference proteome</keyword>
<dbReference type="Pfam" id="PF05648">
    <property type="entry name" value="PEX11"/>
    <property type="match status" value="1"/>
</dbReference>
<dbReference type="PANTHER" id="PTHR12652:SF50">
    <property type="entry name" value="PEROXIN 11"/>
    <property type="match status" value="1"/>
</dbReference>
<keyword evidence="2" id="KW-0472">Membrane</keyword>
<proteinExistence type="predicted"/>
<organism evidence="5 6">
    <name type="scientific">Rickenella mellea</name>
    <dbReference type="NCBI Taxonomy" id="50990"/>
    <lineage>
        <taxon>Eukaryota</taxon>
        <taxon>Fungi</taxon>
        <taxon>Dikarya</taxon>
        <taxon>Basidiomycota</taxon>
        <taxon>Agaricomycotina</taxon>
        <taxon>Agaricomycetes</taxon>
        <taxon>Hymenochaetales</taxon>
        <taxon>Rickenellaceae</taxon>
        <taxon>Rickenella</taxon>
    </lineage>
</organism>
<reference evidence="5 6" key="1">
    <citation type="submission" date="2018-06" db="EMBL/GenBank/DDBJ databases">
        <title>A transcriptomic atlas of mushroom development highlights an independent origin of complex multicellularity.</title>
        <authorList>
            <consortium name="DOE Joint Genome Institute"/>
            <person name="Krizsan K."/>
            <person name="Almasi E."/>
            <person name="Merenyi Z."/>
            <person name="Sahu N."/>
            <person name="Viragh M."/>
            <person name="Koszo T."/>
            <person name="Mondo S."/>
            <person name="Kiss B."/>
            <person name="Balint B."/>
            <person name="Kues U."/>
            <person name="Barry K."/>
            <person name="Hegedus J.C."/>
            <person name="Henrissat B."/>
            <person name="Johnson J."/>
            <person name="Lipzen A."/>
            <person name="Ohm R."/>
            <person name="Nagy I."/>
            <person name="Pangilinan J."/>
            <person name="Yan J."/>
            <person name="Xiong Y."/>
            <person name="Grigoriev I.V."/>
            <person name="Hibbett D.S."/>
            <person name="Nagy L.G."/>
        </authorList>
    </citation>
    <scope>NUCLEOTIDE SEQUENCE [LARGE SCALE GENOMIC DNA]</scope>
    <source>
        <strain evidence="5 6">SZMC22713</strain>
    </source>
</reference>
<dbReference type="Proteomes" id="UP000294933">
    <property type="component" value="Unassembled WGS sequence"/>
</dbReference>
<dbReference type="InterPro" id="IPR008733">
    <property type="entry name" value="PEX11"/>
</dbReference>